<gene>
    <name evidence="5" type="ORF">J2Z81_000417</name>
</gene>
<dbReference type="Gene3D" id="3.90.230.10">
    <property type="entry name" value="Creatinase/methionine aminopeptidase superfamily"/>
    <property type="match status" value="1"/>
</dbReference>
<reference evidence="5 6" key="1">
    <citation type="submission" date="2021-03" db="EMBL/GenBank/DDBJ databases">
        <title>Genomic Encyclopedia of Type Strains, Phase IV (KMG-IV): sequencing the most valuable type-strain genomes for metagenomic binning, comparative biology and taxonomic classification.</title>
        <authorList>
            <person name="Goeker M."/>
        </authorList>
    </citation>
    <scope>NUCLEOTIDE SEQUENCE [LARGE SCALE GENOMIC DNA]</scope>
    <source>
        <strain evidence="5 6">DSM 25790</strain>
    </source>
</reference>
<dbReference type="PROSITE" id="PS00491">
    <property type="entry name" value="PROLINE_PEPTIDASE"/>
    <property type="match status" value="1"/>
</dbReference>
<keyword evidence="1" id="KW-0479">Metal-binding</keyword>
<dbReference type="SUPFAM" id="SSF53092">
    <property type="entry name" value="Creatinase/prolidase N-terminal domain"/>
    <property type="match status" value="1"/>
</dbReference>
<accession>A0ABS4S4R1</accession>
<keyword evidence="2 5" id="KW-0378">Hydrolase</keyword>
<dbReference type="GO" id="GO:0004177">
    <property type="term" value="F:aminopeptidase activity"/>
    <property type="evidence" value="ECO:0007669"/>
    <property type="project" value="UniProtKB-KW"/>
</dbReference>
<dbReference type="InterPro" id="IPR001714">
    <property type="entry name" value="Pept_M24_MAP"/>
</dbReference>
<evidence type="ECO:0000259" key="3">
    <source>
        <dbReference type="Pfam" id="PF00557"/>
    </source>
</evidence>
<dbReference type="RefSeq" id="WP_029270018.1">
    <property type="nucleotide sequence ID" value="NZ_JAGIKX010000002.1"/>
</dbReference>
<dbReference type="Proteomes" id="UP001519294">
    <property type="component" value="Unassembled WGS sequence"/>
</dbReference>
<dbReference type="InterPro" id="IPR050659">
    <property type="entry name" value="Peptidase_M24B"/>
</dbReference>
<evidence type="ECO:0000313" key="6">
    <source>
        <dbReference type="Proteomes" id="UP001519294"/>
    </source>
</evidence>
<keyword evidence="5" id="KW-0645">Protease</keyword>
<dbReference type="InterPro" id="IPR000994">
    <property type="entry name" value="Pept_M24"/>
</dbReference>
<dbReference type="EC" id="3.4.11.9" evidence="5"/>
<protein>
    <submittedName>
        <fullName evidence="5">Xaa-Pro aminopeptidase</fullName>
        <ecNumber evidence="5">3.4.11.9</ecNumber>
    </submittedName>
</protein>
<dbReference type="PANTHER" id="PTHR46112">
    <property type="entry name" value="AMINOPEPTIDASE"/>
    <property type="match status" value="1"/>
</dbReference>
<dbReference type="Pfam" id="PF01321">
    <property type="entry name" value="Creatinase_N"/>
    <property type="match status" value="1"/>
</dbReference>
<dbReference type="PANTHER" id="PTHR46112:SF3">
    <property type="entry name" value="AMINOPEPTIDASE YPDF"/>
    <property type="match status" value="1"/>
</dbReference>
<evidence type="ECO:0000256" key="1">
    <source>
        <dbReference type="ARBA" id="ARBA00022723"/>
    </source>
</evidence>
<keyword evidence="6" id="KW-1185">Reference proteome</keyword>
<name>A0ABS4S4R1_9BACI</name>
<dbReference type="InterPro" id="IPR036005">
    <property type="entry name" value="Creatinase/aminopeptidase-like"/>
</dbReference>
<keyword evidence="5" id="KW-0031">Aminopeptidase</keyword>
<proteinExistence type="predicted"/>
<dbReference type="Pfam" id="PF00557">
    <property type="entry name" value="Peptidase_M24"/>
    <property type="match status" value="1"/>
</dbReference>
<dbReference type="SUPFAM" id="SSF55920">
    <property type="entry name" value="Creatinase/aminopeptidase"/>
    <property type="match status" value="1"/>
</dbReference>
<dbReference type="Gene3D" id="3.40.350.10">
    <property type="entry name" value="Creatinase/prolidase N-terminal domain"/>
    <property type="match status" value="1"/>
</dbReference>
<dbReference type="CDD" id="cd01092">
    <property type="entry name" value="APP-like"/>
    <property type="match status" value="1"/>
</dbReference>
<evidence type="ECO:0000259" key="4">
    <source>
        <dbReference type="Pfam" id="PF01321"/>
    </source>
</evidence>
<evidence type="ECO:0000256" key="2">
    <source>
        <dbReference type="ARBA" id="ARBA00022801"/>
    </source>
</evidence>
<dbReference type="EMBL" id="JAGIKX010000002">
    <property type="protein sequence ID" value="MBP2256484.1"/>
    <property type="molecule type" value="Genomic_DNA"/>
</dbReference>
<evidence type="ECO:0000313" key="5">
    <source>
        <dbReference type="EMBL" id="MBP2256484.1"/>
    </source>
</evidence>
<dbReference type="PRINTS" id="PR00599">
    <property type="entry name" value="MAPEPTIDASE"/>
</dbReference>
<feature type="domain" description="Peptidase M24" evidence="3">
    <location>
        <begin position="135"/>
        <end position="337"/>
    </location>
</feature>
<dbReference type="InterPro" id="IPR001131">
    <property type="entry name" value="Peptidase_M24B_aminopep-P_CS"/>
</dbReference>
<dbReference type="InterPro" id="IPR000587">
    <property type="entry name" value="Creatinase_N"/>
</dbReference>
<comment type="caution">
    <text evidence="5">The sequence shown here is derived from an EMBL/GenBank/DDBJ whole genome shotgun (WGS) entry which is preliminary data.</text>
</comment>
<feature type="domain" description="Creatinase N-terminal" evidence="4">
    <location>
        <begin position="4"/>
        <end position="127"/>
    </location>
</feature>
<organism evidence="5 6">
    <name type="scientific">Virgibacillus alimentarius</name>
    <dbReference type="NCBI Taxonomy" id="698769"/>
    <lineage>
        <taxon>Bacteria</taxon>
        <taxon>Bacillati</taxon>
        <taxon>Bacillota</taxon>
        <taxon>Bacilli</taxon>
        <taxon>Bacillales</taxon>
        <taxon>Bacillaceae</taxon>
        <taxon>Virgibacillus</taxon>
    </lineage>
</organism>
<dbReference type="InterPro" id="IPR029149">
    <property type="entry name" value="Creatin/AminoP/Spt16_N"/>
</dbReference>
<sequence>MGKLTKLRNLLEENQLDAMIITSPINRRYITGFTGTAGVAIVSKNDSRFITDFRYIEQASEQASSFTIVEHKKAIEHEIKNQLQELKVTKVGFEKENLTYSKYERFKKLFDVDLVPVSGIVEQIRLIKTKDELAILKKAAEIADAAFDHIQSYIKPGAKEIDISNELEFFMRKQGATSSSFDIIVASGERSALPHGVASSKEIQHGELVTLDYGALYQGYCSDMTRTIAVGDINSELRTIYETVLEAQLRGVQGIKPGMTGIEADALTRNYISKKGYGENFGHSTGHGIGLEVHEGPALSKRSDVKLSPGMVVTVEPGIYVPGVGGCRIEDDLIITETGNERLTYAPKDLIQL</sequence>